<feature type="region of interest" description="Disordered" evidence="1">
    <location>
        <begin position="61"/>
        <end position="82"/>
    </location>
</feature>
<dbReference type="EMBL" id="CAUYUJ010014160">
    <property type="protein sequence ID" value="CAK0837511.1"/>
    <property type="molecule type" value="Genomic_DNA"/>
</dbReference>
<feature type="region of interest" description="Disordered" evidence="1">
    <location>
        <begin position="1"/>
        <end position="24"/>
    </location>
</feature>
<sequence>MAASAAGVPDALRETAPGRPASGGVERTLLLEAAASLAKAQEAQARLAGALDALLHEGSAPDLQDAQNGSEVQSPRPDPSVESGVLVAAKATMTSGIKDVMNHDEQLFAGSLASGAWPASLQIRWDESMKPACMDLRGASSTTQLLERMGQSPLAETPPLDAASHARFSMQRFAILHTSRTYMLYGWVSCFLLLFDVVVVPWMIAWDVPLVGFQRDMAWVTTLFWTADICASFITSFHQNENEELIDHIPTIAKRYLRSYFAIDVIIITGDWVSLFLSKSAGWRVARLAKVGRLLRLVVLIRVLKAPAIVKKLGERLSDYSKLALRFANMFVITVSCTHMISCAWFFIGRSVPSDTGMSWIRTSDYLTVSEESMWYQYTTSFHWAMAQLCLGSNEVVCTTSVERMFSVMCMVVGLLFGSTLVSTLSTAMFQVQMDHRDNHVKLKQMKTYLHENQIDQSFAADVQTQLRARLVAKDRVKEEDVYGLKLLSSAMQAKLRCEVFVPRIEHHSLFNVWVSVDRTSAEHFIISHMKSVHLMREDDLFSSGKRADCAYVLVTGGLKYTQYPEHALVDEIKEEDVKRGGLISEATLWCHWFHVGTSQATQFCDVAEMRATGLQDAARQSEAMFELCREYCEQFHRRLQAARPPTMPWPDDLQVPLTEWGDMVSSMSGETKSLIGLDAIHKAGLRTWSRYNSLAGTLTTEILSGTSIVVLEANCELRRIVSLVAIRIRNRQGQLLIELGRSRSGTMITECRLPGGKQHQGELVMESLHRLLETKMASIASNLETVRVDREVETKQSEEYHIRTKYFRNVVHMSYTSGLASMPSECSNDSMSPVALRDLNSSGSISPKVVRQRTIRHRTIAAAGILIPQASRDGHLPSWAPVFLKSDKNEDTVYAWLTELEFRNLQRPGSKELISRWLNAAMARLNETNIDHYPEDQQVI</sequence>
<dbReference type="InterPro" id="IPR045319">
    <property type="entry name" value="KAT/AKT"/>
</dbReference>
<dbReference type="InterPro" id="IPR018490">
    <property type="entry name" value="cNMP-bd_dom_sf"/>
</dbReference>
<dbReference type="PANTHER" id="PTHR45743">
    <property type="entry name" value="POTASSIUM CHANNEL AKT1"/>
    <property type="match status" value="1"/>
</dbReference>
<organism evidence="3 4">
    <name type="scientific">Prorocentrum cordatum</name>
    <dbReference type="NCBI Taxonomy" id="2364126"/>
    <lineage>
        <taxon>Eukaryota</taxon>
        <taxon>Sar</taxon>
        <taxon>Alveolata</taxon>
        <taxon>Dinophyceae</taxon>
        <taxon>Prorocentrales</taxon>
        <taxon>Prorocentraceae</taxon>
        <taxon>Prorocentrum</taxon>
    </lineage>
</organism>
<reference evidence="3" key="1">
    <citation type="submission" date="2023-10" db="EMBL/GenBank/DDBJ databases">
        <authorList>
            <person name="Chen Y."/>
            <person name="Shah S."/>
            <person name="Dougan E. K."/>
            <person name="Thang M."/>
            <person name="Chan C."/>
        </authorList>
    </citation>
    <scope>NUCLEOTIDE SEQUENCE [LARGE SCALE GENOMIC DNA]</scope>
</reference>
<feature type="transmembrane region" description="Helical" evidence="2">
    <location>
        <begin position="405"/>
        <end position="430"/>
    </location>
</feature>
<keyword evidence="2" id="KW-0472">Membrane</keyword>
<evidence type="ECO:0008006" key="5">
    <source>
        <dbReference type="Google" id="ProtNLM"/>
    </source>
</evidence>
<dbReference type="SUPFAM" id="SSF81324">
    <property type="entry name" value="Voltage-gated potassium channels"/>
    <property type="match status" value="1"/>
</dbReference>
<keyword evidence="2" id="KW-1133">Transmembrane helix</keyword>
<dbReference type="Proteomes" id="UP001189429">
    <property type="component" value="Unassembled WGS sequence"/>
</dbReference>
<dbReference type="Gene3D" id="2.60.120.10">
    <property type="entry name" value="Jelly Rolls"/>
    <property type="match status" value="1"/>
</dbReference>
<dbReference type="InterPro" id="IPR014710">
    <property type="entry name" value="RmlC-like_jellyroll"/>
</dbReference>
<feature type="transmembrane region" description="Helical" evidence="2">
    <location>
        <begin position="325"/>
        <end position="348"/>
    </location>
</feature>
<evidence type="ECO:0000256" key="1">
    <source>
        <dbReference type="SAM" id="MobiDB-lite"/>
    </source>
</evidence>
<keyword evidence="4" id="KW-1185">Reference proteome</keyword>
<proteinExistence type="predicted"/>
<evidence type="ECO:0000313" key="4">
    <source>
        <dbReference type="Proteomes" id="UP001189429"/>
    </source>
</evidence>
<gene>
    <name evidence="3" type="ORF">PCOR1329_LOCUS33688</name>
</gene>
<comment type="caution">
    <text evidence="3">The sequence shown here is derived from an EMBL/GenBank/DDBJ whole genome shotgun (WGS) entry which is preliminary data.</text>
</comment>
<accession>A0ABN9SY39</accession>
<name>A0ABN9SY39_9DINO</name>
<dbReference type="SUPFAM" id="SSF51206">
    <property type="entry name" value="cAMP-binding domain-like"/>
    <property type="match status" value="1"/>
</dbReference>
<keyword evidence="2" id="KW-0812">Transmembrane</keyword>
<dbReference type="Gene3D" id="1.10.287.70">
    <property type="match status" value="1"/>
</dbReference>
<evidence type="ECO:0000256" key="2">
    <source>
        <dbReference type="SAM" id="Phobius"/>
    </source>
</evidence>
<feature type="transmembrane region" description="Helical" evidence="2">
    <location>
        <begin position="182"/>
        <end position="205"/>
    </location>
</feature>
<protein>
    <recommendedName>
        <fullName evidence="5">Cyclic nucleotide-binding domain-containing protein</fullName>
    </recommendedName>
</protein>
<evidence type="ECO:0000313" key="3">
    <source>
        <dbReference type="EMBL" id="CAK0837511.1"/>
    </source>
</evidence>
<feature type="transmembrane region" description="Helical" evidence="2">
    <location>
        <begin position="257"/>
        <end position="277"/>
    </location>
</feature>
<feature type="transmembrane region" description="Helical" evidence="2">
    <location>
        <begin position="217"/>
        <end position="237"/>
    </location>
</feature>